<feature type="chain" id="PRO_5038758374" evidence="1">
    <location>
        <begin position="27"/>
        <end position="172"/>
    </location>
</feature>
<evidence type="ECO:0000256" key="1">
    <source>
        <dbReference type="SAM" id="SignalP"/>
    </source>
</evidence>
<accession>A0A9D7LJA2</accession>
<dbReference type="Pfam" id="PF11322">
    <property type="entry name" value="DUF3124"/>
    <property type="match status" value="1"/>
</dbReference>
<dbReference type="InterPro" id="IPR021471">
    <property type="entry name" value="DUF3124"/>
</dbReference>
<reference evidence="2" key="1">
    <citation type="submission" date="2020-10" db="EMBL/GenBank/DDBJ databases">
        <title>Connecting structure to function with the recovery of over 1000 high-quality activated sludge metagenome-assembled genomes encoding full-length rRNA genes using long-read sequencing.</title>
        <authorList>
            <person name="Singleton C.M."/>
            <person name="Petriglieri F."/>
            <person name="Kristensen J.M."/>
            <person name="Kirkegaard R.H."/>
            <person name="Michaelsen T.Y."/>
            <person name="Andersen M.H."/>
            <person name="Karst S.M."/>
            <person name="Dueholm M.S."/>
            <person name="Nielsen P.H."/>
            <person name="Albertsen M."/>
        </authorList>
    </citation>
    <scope>NUCLEOTIDE SEQUENCE</scope>
    <source>
        <strain evidence="2">OdNE_18-Q3-R46-58_BAT3C.305</strain>
    </source>
</reference>
<comment type="caution">
    <text evidence="2">The sequence shown here is derived from an EMBL/GenBank/DDBJ whole genome shotgun (WGS) entry which is preliminary data.</text>
</comment>
<name>A0A9D7LJA2_9RHOO</name>
<keyword evidence="1" id="KW-0732">Signal</keyword>
<dbReference type="Proteomes" id="UP000808146">
    <property type="component" value="Unassembled WGS sequence"/>
</dbReference>
<dbReference type="AlphaFoldDB" id="A0A9D7LJA2"/>
<protein>
    <submittedName>
        <fullName evidence="2">DUF3124 domain-containing protein</fullName>
    </submittedName>
</protein>
<sequence length="172" mass="18327">MKRSGARGFLWAVAFGLLLASTAASAQEVRLLSSGQSLYLPIYSHIFFGNVGRSGAPSQVALSALVSIRNTDPGRPLRVLSARYYDTNGKLLGERVPKPVVVSPLGTLELFIERNDLSGGSGANFIIKWDASTPINPPLVEALHVNMDGGKALVFTTQAQPIEDPAAQPARQ</sequence>
<gene>
    <name evidence="2" type="ORF">IPN75_00055</name>
</gene>
<evidence type="ECO:0000313" key="3">
    <source>
        <dbReference type="Proteomes" id="UP000808146"/>
    </source>
</evidence>
<proteinExistence type="predicted"/>
<dbReference type="EMBL" id="JADKBR010000001">
    <property type="protein sequence ID" value="MBK8888865.1"/>
    <property type="molecule type" value="Genomic_DNA"/>
</dbReference>
<organism evidence="2 3">
    <name type="scientific">Candidatus Dechloromonas phosphorivorans</name>
    <dbReference type="NCBI Taxonomy" id="2899244"/>
    <lineage>
        <taxon>Bacteria</taxon>
        <taxon>Pseudomonadati</taxon>
        <taxon>Pseudomonadota</taxon>
        <taxon>Betaproteobacteria</taxon>
        <taxon>Rhodocyclales</taxon>
        <taxon>Azonexaceae</taxon>
        <taxon>Dechloromonas</taxon>
    </lineage>
</organism>
<feature type="signal peptide" evidence="1">
    <location>
        <begin position="1"/>
        <end position="26"/>
    </location>
</feature>
<evidence type="ECO:0000313" key="2">
    <source>
        <dbReference type="EMBL" id="MBK8888865.1"/>
    </source>
</evidence>